<feature type="compositionally biased region" description="Polar residues" evidence="1">
    <location>
        <begin position="716"/>
        <end position="726"/>
    </location>
</feature>
<organism evidence="2 3">
    <name type="scientific">Yasminevirus sp. GU-2018</name>
    <dbReference type="NCBI Taxonomy" id="2420051"/>
    <lineage>
        <taxon>Viruses</taxon>
        <taxon>Varidnaviria</taxon>
        <taxon>Bamfordvirae</taxon>
        <taxon>Nucleocytoviricota</taxon>
        <taxon>Megaviricetes</taxon>
        <taxon>Imitervirales</taxon>
        <taxon>Mimiviridae</taxon>
        <taxon>Klosneuvirinae</taxon>
        <taxon>Yasminevirus</taxon>
        <taxon>Yasminevirus saudimassiliense</taxon>
    </lineage>
</organism>
<evidence type="ECO:0000256" key="1">
    <source>
        <dbReference type="SAM" id="MobiDB-lite"/>
    </source>
</evidence>
<feature type="region of interest" description="Disordered" evidence="1">
    <location>
        <begin position="691"/>
        <end position="726"/>
    </location>
</feature>
<dbReference type="GO" id="GO:0016740">
    <property type="term" value="F:transferase activity"/>
    <property type="evidence" value="ECO:0007669"/>
    <property type="project" value="UniProtKB-KW"/>
</dbReference>
<name>A0A5K0UAL1_9VIRU</name>
<evidence type="ECO:0000313" key="3">
    <source>
        <dbReference type="Proteomes" id="UP000594342"/>
    </source>
</evidence>
<feature type="compositionally biased region" description="Acidic residues" evidence="1">
    <location>
        <begin position="699"/>
        <end position="712"/>
    </location>
</feature>
<protein>
    <submittedName>
        <fullName evidence="2">Glycosyltransferase</fullName>
    </submittedName>
</protein>
<comment type="caution">
    <text evidence="2">The sequence shown here is derived from an EMBL/GenBank/DDBJ whole genome shotgun (WGS) entry which is preliminary data.</text>
</comment>
<keyword evidence="3" id="KW-1185">Reference proteome</keyword>
<sequence length="726" mass="85090">MRGLIVVDLHKNTKLIDARGKYNRCAEGKCLSSVNNLGQHAKQHGSGGTKITGQVMGQVQEFTYGEIVDLLIKAQKLRYQYPTADLACRLDANILADRPDIERVLSAVYDKIVVLGEDTQSVKKQSGYDVIKVFNREQIGAGDSFFDDDFEYEQLKKSLGPVLTEHFMFKEHDIEIQQRGGFNFNKKKIKFKKEFDPSLNSVCELYNIDCKLIKHQQLRYYHTSKNRRHQPFKVTQMFDNVDEYDYLTPLMKLAEYHSDSNYYKKLLSRTSSHLKKAYEDRVRLNLIDSIDPDDRDCVALQYIKCRKNTFAITLWRPAIPALNKFVELLEREGEVYYIKTVSFTRDGLRNLLCWYYDDFSTESALRFIESKMQYIDTTDDNNPVCMILFDNTHNKRISGQAASFKQYLRKMVMEYSGVDPTKYRGNDMMHINDHFYQTVEYSQLLLNDNSIEVINKQDTRAYLNPDFTLSNLKMQTLRNVIYSNMSLLEMDRLITVGGTVFYAHGMRSFNDVDAILIGNEPNVSTHLIEVVERHFSNRSTKFYFLDAGIQGSKSWNDSWTKKDQKIMDFLKIDNFKDLTLDPKNFFYFQGIKMVTLEYEMIRKLIRNRTEDHVDFMMMNLLYKPVVTNYVTLLDVFEPPYFSFNPKYKNIVGDYDDRFPGSKLKILKRRYTTDQINKVQNDERFRKFFNIEPDTKLNDDSQDNDSEDSDSQDSDSHNNIDTTSEQQ</sequence>
<dbReference type="Proteomes" id="UP000594342">
    <property type="component" value="Unassembled WGS sequence"/>
</dbReference>
<dbReference type="EMBL" id="UPSH01000001">
    <property type="protein sequence ID" value="VBB18493.1"/>
    <property type="molecule type" value="Genomic_DNA"/>
</dbReference>
<proteinExistence type="predicted"/>
<evidence type="ECO:0000313" key="2">
    <source>
        <dbReference type="EMBL" id="VBB18493.1"/>
    </source>
</evidence>
<gene>
    <name evidence="2" type="ORF">YASMINEVIRUS_956</name>
</gene>
<reference evidence="2 3" key="1">
    <citation type="submission" date="2018-10" db="EMBL/GenBank/DDBJ databases">
        <authorList>
            <consortium name="IHU Genomes"/>
        </authorList>
    </citation>
    <scope>NUCLEOTIDE SEQUENCE [LARGE SCALE GENOMIC DNA]</scope>
    <source>
        <strain evidence="2 3">A1</strain>
    </source>
</reference>
<keyword evidence="2" id="KW-0808">Transferase</keyword>
<accession>A0A5K0UAL1</accession>